<evidence type="ECO:0000313" key="2">
    <source>
        <dbReference type="EMBL" id="RHZ78319.1"/>
    </source>
</evidence>
<protein>
    <recommendedName>
        <fullName evidence="1">Protein kinase domain-containing protein</fullName>
    </recommendedName>
</protein>
<evidence type="ECO:0000259" key="1">
    <source>
        <dbReference type="PROSITE" id="PS50011"/>
    </source>
</evidence>
<dbReference type="PANTHER" id="PTHR45756:SF1">
    <property type="entry name" value="PROTEIN KINASE DOMAIN CONTAINING PROTEIN"/>
    <property type="match status" value="1"/>
</dbReference>
<sequence length="193" mass="22674">MRGEYTQASDVYSFGMIMLEILTSYPPYYNTPHDINLIMSICKGQKPEIKYEIPRLLRDLMERCWDSDPHNRPTAKELETELNEYYFKGNNELTKQFGEVYASNKDFIPYDPSEAHPQAIYKSRSLLSDEDRSFYFDNTSNSRQIFMVLPNFEIVELIKPETRDIGEANDVNDDENNEDNENEIHAIFLETLD</sequence>
<proteinExistence type="predicted"/>
<reference evidence="2 3" key="1">
    <citation type="submission" date="2018-08" db="EMBL/GenBank/DDBJ databases">
        <title>Genome and evolution of the arbuscular mycorrhizal fungus Diversispora epigaea (formerly Glomus versiforme) and its bacterial endosymbionts.</title>
        <authorList>
            <person name="Sun X."/>
            <person name="Fei Z."/>
            <person name="Harrison M."/>
        </authorList>
    </citation>
    <scope>NUCLEOTIDE SEQUENCE [LARGE SCALE GENOMIC DNA]</scope>
    <source>
        <strain evidence="2 3">IT104</strain>
    </source>
</reference>
<keyword evidence="3" id="KW-1185">Reference proteome</keyword>
<dbReference type="Proteomes" id="UP000266861">
    <property type="component" value="Unassembled WGS sequence"/>
</dbReference>
<dbReference type="EMBL" id="PQFF01000156">
    <property type="protein sequence ID" value="RHZ78319.1"/>
    <property type="molecule type" value="Genomic_DNA"/>
</dbReference>
<dbReference type="InterPro" id="IPR001245">
    <property type="entry name" value="Ser-Thr/Tyr_kinase_cat_dom"/>
</dbReference>
<dbReference type="InterPro" id="IPR000719">
    <property type="entry name" value="Prot_kinase_dom"/>
</dbReference>
<dbReference type="STRING" id="1348612.A0A397IQP0"/>
<dbReference type="PANTHER" id="PTHR45756">
    <property type="entry name" value="PALMITOYLTRANSFERASE"/>
    <property type="match status" value="1"/>
</dbReference>
<feature type="domain" description="Protein kinase" evidence="1">
    <location>
        <begin position="1"/>
        <end position="86"/>
    </location>
</feature>
<evidence type="ECO:0000313" key="3">
    <source>
        <dbReference type="Proteomes" id="UP000266861"/>
    </source>
</evidence>
<accession>A0A397IQP0</accession>
<name>A0A397IQP0_9GLOM</name>
<dbReference type="InterPro" id="IPR053215">
    <property type="entry name" value="TKL_Ser/Thr_kinase"/>
</dbReference>
<dbReference type="AlphaFoldDB" id="A0A397IQP0"/>
<comment type="caution">
    <text evidence="2">The sequence shown here is derived from an EMBL/GenBank/DDBJ whole genome shotgun (WGS) entry which is preliminary data.</text>
</comment>
<dbReference type="InterPro" id="IPR011009">
    <property type="entry name" value="Kinase-like_dom_sf"/>
</dbReference>
<dbReference type="GO" id="GO:0005524">
    <property type="term" value="F:ATP binding"/>
    <property type="evidence" value="ECO:0007669"/>
    <property type="project" value="InterPro"/>
</dbReference>
<organism evidence="2 3">
    <name type="scientific">Diversispora epigaea</name>
    <dbReference type="NCBI Taxonomy" id="1348612"/>
    <lineage>
        <taxon>Eukaryota</taxon>
        <taxon>Fungi</taxon>
        <taxon>Fungi incertae sedis</taxon>
        <taxon>Mucoromycota</taxon>
        <taxon>Glomeromycotina</taxon>
        <taxon>Glomeromycetes</taxon>
        <taxon>Diversisporales</taxon>
        <taxon>Diversisporaceae</taxon>
        <taxon>Diversispora</taxon>
    </lineage>
</organism>
<dbReference type="OrthoDB" id="2339703at2759"/>
<gene>
    <name evidence="2" type="ORF">Glove_166g13</name>
</gene>
<dbReference type="SUPFAM" id="SSF56112">
    <property type="entry name" value="Protein kinase-like (PK-like)"/>
    <property type="match status" value="1"/>
</dbReference>
<dbReference type="Gene3D" id="1.10.510.10">
    <property type="entry name" value="Transferase(Phosphotransferase) domain 1"/>
    <property type="match status" value="1"/>
</dbReference>
<dbReference type="GO" id="GO:0004672">
    <property type="term" value="F:protein kinase activity"/>
    <property type="evidence" value="ECO:0007669"/>
    <property type="project" value="InterPro"/>
</dbReference>
<dbReference type="Pfam" id="PF07714">
    <property type="entry name" value="PK_Tyr_Ser-Thr"/>
    <property type="match status" value="1"/>
</dbReference>
<dbReference type="PROSITE" id="PS50011">
    <property type="entry name" value="PROTEIN_KINASE_DOM"/>
    <property type="match status" value="1"/>
</dbReference>